<organism evidence="2 3">
    <name type="scientific">Puccinia striiformis</name>
    <dbReference type="NCBI Taxonomy" id="27350"/>
    <lineage>
        <taxon>Eukaryota</taxon>
        <taxon>Fungi</taxon>
        <taxon>Dikarya</taxon>
        <taxon>Basidiomycota</taxon>
        <taxon>Pucciniomycotina</taxon>
        <taxon>Pucciniomycetes</taxon>
        <taxon>Pucciniales</taxon>
        <taxon>Pucciniaceae</taxon>
        <taxon>Puccinia</taxon>
    </lineage>
</organism>
<evidence type="ECO:0000313" key="2">
    <source>
        <dbReference type="EMBL" id="POW20015.1"/>
    </source>
</evidence>
<dbReference type="VEuPathDB" id="FungiDB:PSHT_03984"/>
<feature type="compositionally biased region" description="Basic and acidic residues" evidence="1">
    <location>
        <begin position="429"/>
        <end position="496"/>
    </location>
</feature>
<comment type="caution">
    <text evidence="2">The sequence shown here is derived from an EMBL/GenBank/DDBJ whole genome shotgun (WGS) entry which is preliminary data.</text>
</comment>
<feature type="region of interest" description="Disordered" evidence="1">
    <location>
        <begin position="1"/>
        <end position="25"/>
    </location>
</feature>
<feature type="compositionally biased region" description="Polar residues" evidence="1">
    <location>
        <begin position="1"/>
        <end position="17"/>
    </location>
</feature>
<reference evidence="3" key="3">
    <citation type="journal article" date="2018" name="Mol. Plant Microbe Interact.">
        <title>Genome sequence resources for the wheat stripe rust pathogen (Puccinia striiformis f. sp. tritici) and the barley stripe rust pathogen (Puccinia striiformis f. sp. hordei).</title>
        <authorList>
            <person name="Xia C."/>
            <person name="Wang M."/>
            <person name="Yin C."/>
            <person name="Cornejo O.E."/>
            <person name="Hulbert S.H."/>
            <person name="Chen X."/>
        </authorList>
    </citation>
    <scope>NUCLEOTIDE SEQUENCE [LARGE SCALE GENOMIC DNA]</scope>
    <source>
        <strain evidence="3">93TX-2</strain>
    </source>
</reference>
<gene>
    <name evidence="2" type="ORF">PSHT_03984</name>
</gene>
<protein>
    <submittedName>
        <fullName evidence="2">Uncharacterized protein</fullName>
    </submittedName>
</protein>
<proteinExistence type="predicted"/>
<dbReference type="AlphaFoldDB" id="A0A2S4WE06"/>
<feature type="region of interest" description="Disordered" evidence="1">
    <location>
        <begin position="287"/>
        <end position="363"/>
    </location>
</feature>
<dbReference type="VEuPathDB" id="FungiDB:PSTT_13772"/>
<feature type="compositionally biased region" description="Acidic residues" evidence="1">
    <location>
        <begin position="287"/>
        <end position="299"/>
    </location>
</feature>
<dbReference type="Proteomes" id="UP000238274">
    <property type="component" value="Unassembled WGS sequence"/>
</dbReference>
<reference evidence="2 3" key="1">
    <citation type="submission" date="2017-12" db="EMBL/GenBank/DDBJ databases">
        <title>Gene loss provides genomic basis for host adaptation in cereal stripe rust fungi.</title>
        <authorList>
            <person name="Xia C."/>
        </authorList>
    </citation>
    <scope>NUCLEOTIDE SEQUENCE [LARGE SCALE GENOMIC DNA]</scope>
    <source>
        <strain evidence="2 3">93TX-2</strain>
    </source>
</reference>
<evidence type="ECO:0000256" key="1">
    <source>
        <dbReference type="SAM" id="MobiDB-lite"/>
    </source>
</evidence>
<keyword evidence="3" id="KW-1185">Reference proteome</keyword>
<feature type="region of interest" description="Disordered" evidence="1">
    <location>
        <begin position="378"/>
        <end position="496"/>
    </location>
</feature>
<accession>A0A2S4WE06</accession>
<evidence type="ECO:0000313" key="3">
    <source>
        <dbReference type="Proteomes" id="UP000238274"/>
    </source>
</evidence>
<feature type="compositionally biased region" description="Polar residues" evidence="1">
    <location>
        <begin position="339"/>
        <end position="357"/>
    </location>
</feature>
<sequence>MDLNSPPGTENQMTQDPNDAVPYADPRQEHLHNNYYHGTNENFTYGYSHPGVNNNHNSHYNHPPNHNYQRPPDIDVGTGLTNFKCQTNFERQANFERQTHFQRQANFERQMNPPRPLISPDHTQAELNPRGDDAAKALAAAKRTARNIKAAHRRAEALRKQADPAAQKAARDEAAAATTPRFIWTDEQTFEQLSSRKTRSTGKEYPLLVGMANDKILRRYRALMTTWKVVYDKLSHSGSAGLHEVLAQEKLAESAWNMLNDMHQTNPGAHAYGHTELSERIEELVEDLGDQSDSADDEEAARPTPRRRRGEAGLTAAELALDDDVDAALPSGEVDIPTSRPSLANPEISQASTSTPTWAARPNHVGAPAQAHKLLRPMQSAQTHDHPKAWTHPRGAEAAPSNRKSVKSSSASTSALASEQAVAKQAKLVIEKEEREERARERADERRAREEDQKEERREAQQLRTQEAERAEAAQERMQADRLADDATRRADEESRRVFQTAMMKLLAGMTK</sequence>
<feature type="region of interest" description="Disordered" evidence="1">
    <location>
        <begin position="145"/>
        <end position="178"/>
    </location>
</feature>
<reference evidence="3" key="2">
    <citation type="journal article" date="2018" name="BMC Genomics">
        <title>Genomic insights into host adaptation between the wheat stripe rust pathogen (Puccinia striiformis f. sp. tritici) and the barley stripe rust pathogen (Puccinia striiformis f. sp. hordei).</title>
        <authorList>
            <person name="Xia C."/>
            <person name="Wang M."/>
            <person name="Yin C."/>
            <person name="Cornejo O.E."/>
            <person name="Hulbert S.H."/>
            <person name="Chen X."/>
        </authorList>
    </citation>
    <scope>NUCLEOTIDE SEQUENCE [LARGE SCALE GENOMIC DNA]</scope>
    <source>
        <strain evidence="3">93TX-2</strain>
    </source>
</reference>
<name>A0A2S4WE06_9BASI</name>
<feature type="compositionally biased region" description="Low complexity" evidence="1">
    <location>
        <begin position="399"/>
        <end position="421"/>
    </location>
</feature>
<dbReference type="OrthoDB" id="2507825at2759"/>
<feature type="compositionally biased region" description="Basic and acidic residues" evidence="1">
    <location>
        <begin position="153"/>
        <end position="162"/>
    </location>
</feature>
<dbReference type="EMBL" id="PKSM01000039">
    <property type="protein sequence ID" value="POW20015.1"/>
    <property type="molecule type" value="Genomic_DNA"/>
</dbReference>